<proteinExistence type="inferred from homology"/>
<dbReference type="NCBIfam" id="NF009073">
    <property type="entry name" value="PRK12408.1"/>
    <property type="match status" value="1"/>
</dbReference>
<dbReference type="PANTHER" id="PTHR47690">
    <property type="entry name" value="GLUCOKINASE"/>
    <property type="match status" value="1"/>
</dbReference>
<evidence type="ECO:0000256" key="1">
    <source>
        <dbReference type="ARBA" id="ARBA00022679"/>
    </source>
</evidence>
<dbReference type="GO" id="GO:0004340">
    <property type="term" value="F:glucokinase activity"/>
    <property type="evidence" value="ECO:0007669"/>
    <property type="project" value="UniProtKB-EC"/>
</dbReference>
<reference evidence="6 7" key="1">
    <citation type="submission" date="2022-10" db="EMBL/GenBank/DDBJ databases">
        <title>Xanthomonas sp. H13-6.</title>
        <authorList>
            <person name="Liu X."/>
            <person name="Deng Z."/>
            <person name="Jiang Y."/>
            <person name="Yu T."/>
            <person name="Ai J."/>
        </authorList>
    </citation>
    <scope>NUCLEOTIDE SEQUENCE [LARGE SCALE GENOMIC DNA]</scope>
    <source>
        <strain evidence="6 7">H13-6</strain>
    </source>
</reference>
<dbReference type="InterPro" id="IPR050201">
    <property type="entry name" value="Bacterial_glucokinase"/>
</dbReference>
<dbReference type="Proteomes" id="UP001209922">
    <property type="component" value="Unassembled WGS sequence"/>
</dbReference>
<evidence type="ECO:0000256" key="3">
    <source>
        <dbReference type="ARBA" id="ARBA00022777"/>
    </source>
</evidence>
<keyword evidence="3" id="KW-0418">Kinase</keyword>
<dbReference type="Gene3D" id="3.40.367.20">
    <property type="match status" value="1"/>
</dbReference>
<dbReference type="CDD" id="cd24008">
    <property type="entry name" value="ASKHA_NBD_GLK"/>
    <property type="match status" value="1"/>
</dbReference>
<evidence type="ECO:0000256" key="4">
    <source>
        <dbReference type="ARBA" id="ARBA00022840"/>
    </source>
</evidence>
<organism evidence="6 7">
    <name type="scientific">Xanthomonas chitinilytica</name>
    <dbReference type="NCBI Taxonomy" id="2989819"/>
    <lineage>
        <taxon>Bacteria</taxon>
        <taxon>Pseudomonadati</taxon>
        <taxon>Pseudomonadota</taxon>
        <taxon>Gammaproteobacteria</taxon>
        <taxon>Lysobacterales</taxon>
        <taxon>Lysobacteraceae</taxon>
        <taxon>Xanthomonas</taxon>
    </lineage>
</organism>
<dbReference type="EMBL" id="JAPCHY010000016">
    <property type="protein sequence ID" value="MCW4473962.1"/>
    <property type="molecule type" value="Genomic_DNA"/>
</dbReference>
<evidence type="ECO:0000256" key="2">
    <source>
        <dbReference type="ARBA" id="ARBA00022741"/>
    </source>
</evidence>
<evidence type="ECO:0000256" key="5">
    <source>
        <dbReference type="RuleBase" id="RU004046"/>
    </source>
</evidence>
<name>A0ABT3JZQ0_9XANT</name>
<dbReference type="Pfam" id="PF02685">
    <property type="entry name" value="Glucokinase"/>
    <property type="match status" value="1"/>
</dbReference>
<comment type="similarity">
    <text evidence="5">Belongs to the bacterial glucokinase family.</text>
</comment>
<dbReference type="InterPro" id="IPR003836">
    <property type="entry name" value="Glucokinase"/>
</dbReference>
<dbReference type="SUPFAM" id="SSF53067">
    <property type="entry name" value="Actin-like ATPase domain"/>
    <property type="match status" value="1"/>
</dbReference>
<evidence type="ECO:0000313" key="7">
    <source>
        <dbReference type="Proteomes" id="UP001209922"/>
    </source>
</evidence>
<evidence type="ECO:0000313" key="6">
    <source>
        <dbReference type="EMBL" id="MCW4473962.1"/>
    </source>
</evidence>
<keyword evidence="7" id="KW-1185">Reference proteome</keyword>
<comment type="caution">
    <text evidence="6">The sequence shown here is derived from an EMBL/GenBank/DDBJ whole genome shotgun (WGS) entry which is preliminary data.</text>
</comment>
<protein>
    <submittedName>
        <fullName evidence="6">Glucokinase</fullName>
        <ecNumber evidence="6">2.7.1.2</ecNumber>
    </submittedName>
</protein>
<dbReference type="Gene3D" id="3.30.420.40">
    <property type="match status" value="1"/>
</dbReference>
<gene>
    <name evidence="6" type="ORF">OK345_15790</name>
</gene>
<dbReference type="InterPro" id="IPR043129">
    <property type="entry name" value="ATPase_NBD"/>
</dbReference>
<keyword evidence="2" id="KW-0547">Nucleotide-binding</keyword>
<dbReference type="PANTHER" id="PTHR47690:SF1">
    <property type="entry name" value="GLUCOKINASE"/>
    <property type="match status" value="1"/>
</dbReference>
<sequence>MNDPMAGTAPCPAGPPTAPATGRAVIVADVGGTYARLAWTPLQPGTPPAIRDFRRYACADHPSLAAILRGYAAALAADPAVPPAKSAVVAIAGLLEGDRLLNTNLAWPVSVEATRREAGLDALELINDFAAVAHAIPHADPGTMSRLAGDGPHVHRWPALVLGPGTGLGAALRLEGGPRPVLPSEVGHSALAPGNALELDILRLLMRRHAHVDNERVLSGPGLVNLYDCLCELRGTTPCWRSPAELIEAARQGGDALAAESIHVFCGWLGSLVGDLAIAFGAKAVYLTGGITGHIAGQLHDGHFLQRYLAKGALSQALRQVPVWRVDHGQLGVLGAAAWHAEGRSNAEATDTGHGECR</sequence>
<keyword evidence="1 6" id="KW-0808">Transferase</keyword>
<accession>A0ABT3JZQ0</accession>
<dbReference type="EC" id="2.7.1.2" evidence="6"/>
<keyword evidence="4" id="KW-0067">ATP-binding</keyword>